<sequence length="104" mass="11510">MQSQQQSEGSAEVRTLLSRHKDSLLRELEATNLLGALHKRGVISEAERENLRPRPGGAGPDVELFIELVQAKGFDAFREFCFALEAECPHVLTDLLVDQHALTG</sequence>
<dbReference type="Proteomes" id="UP001239111">
    <property type="component" value="Chromosome 1"/>
</dbReference>
<accession>A0ACC2PY94</accession>
<keyword evidence="2" id="KW-1185">Reference proteome</keyword>
<comment type="caution">
    <text evidence="1">The sequence shown here is derived from an EMBL/GenBank/DDBJ whole genome shotgun (WGS) entry which is preliminary data.</text>
</comment>
<protein>
    <submittedName>
        <fullName evidence="1">Uncharacterized protein</fullName>
    </submittedName>
</protein>
<evidence type="ECO:0000313" key="1">
    <source>
        <dbReference type="EMBL" id="KAJ8688521.1"/>
    </source>
</evidence>
<reference evidence="1" key="1">
    <citation type="submission" date="2023-04" db="EMBL/GenBank/DDBJ databases">
        <title>A chromosome-level genome assembly of the parasitoid wasp Eretmocerus hayati.</title>
        <authorList>
            <person name="Zhong Y."/>
            <person name="Liu S."/>
            <person name="Liu Y."/>
        </authorList>
    </citation>
    <scope>NUCLEOTIDE SEQUENCE</scope>
    <source>
        <strain evidence="1">ZJU_SS_LIU_2023</strain>
    </source>
</reference>
<proteinExistence type="predicted"/>
<dbReference type="EMBL" id="CM056741">
    <property type="protein sequence ID" value="KAJ8688521.1"/>
    <property type="molecule type" value="Genomic_DNA"/>
</dbReference>
<organism evidence="1 2">
    <name type="scientific">Eretmocerus hayati</name>
    <dbReference type="NCBI Taxonomy" id="131215"/>
    <lineage>
        <taxon>Eukaryota</taxon>
        <taxon>Metazoa</taxon>
        <taxon>Ecdysozoa</taxon>
        <taxon>Arthropoda</taxon>
        <taxon>Hexapoda</taxon>
        <taxon>Insecta</taxon>
        <taxon>Pterygota</taxon>
        <taxon>Neoptera</taxon>
        <taxon>Endopterygota</taxon>
        <taxon>Hymenoptera</taxon>
        <taxon>Apocrita</taxon>
        <taxon>Proctotrupomorpha</taxon>
        <taxon>Chalcidoidea</taxon>
        <taxon>Aphelinidae</taxon>
        <taxon>Aphelininae</taxon>
        <taxon>Eretmocerus</taxon>
    </lineage>
</organism>
<gene>
    <name evidence="1" type="ORF">QAD02_024316</name>
</gene>
<name>A0ACC2PY94_9HYME</name>
<evidence type="ECO:0000313" key="2">
    <source>
        <dbReference type="Proteomes" id="UP001239111"/>
    </source>
</evidence>